<dbReference type="Proteomes" id="UP000192796">
    <property type="component" value="Unassembled WGS sequence"/>
</dbReference>
<evidence type="ECO:0000313" key="1">
    <source>
        <dbReference type="EMBL" id="OQP59661.1"/>
    </source>
</evidence>
<protein>
    <submittedName>
        <fullName evidence="1">Uncharacterized protein</fullName>
    </submittedName>
</protein>
<dbReference type="RefSeq" id="WP_081154278.1">
    <property type="nucleotide sequence ID" value="NZ_LVYD01000074.1"/>
</dbReference>
<evidence type="ECO:0000313" key="2">
    <source>
        <dbReference type="Proteomes" id="UP000192796"/>
    </source>
</evidence>
<name>A0A1V9FN08_9BACT</name>
<sequence>MGNSDNRDHYMFVIEADSRFQYLVRMTLFDNDNNIVLEGSQYPMQKTLGQGLYTIRLDTNGSIEDTVFLLNHDVRYKLSHCKEPLTEAGVLMPPPMYSAVPLDEKVYASSQEYYRKPAIDLATLHTWPIQPMTTNSSIYLFVRFYSRERYEQLKNEEKAASMTDFRLLNHLGIVICDLANEAGAIVNDEDGWMVFNGLLSPGLYLLEFTGPEPRQIPVYLLENFHTQLFLVLDKKPVFSSLRIFLQKERRFDPCDARNIYTDLLFTRLQNKDITLEEGLERSICNGELEGFMLHLLYAYITVLAKKEPNDFRYNVMHPLFHHHAWLQGPLPDWRAICILGGSLSGYSGTVEPIRGVPILYPGYLAIKEAAVVPEHKDLIREKSLNDLITVHALYDSLITTFTPVTIKIDELLTVNSNPRWKTKEPTGTPQTDKYREPYYANYYSNIRGDKMWDEFMAGYQGDTANWLEFLIYELVSKEHIRNPELLSQRLRISVITINRTIEEVRRKLYNKAWSSDNQQVQPPATHDPTPARLMKAYYNESLESL</sequence>
<dbReference type="OrthoDB" id="1273397at2"/>
<accession>A0A1V9FN08</accession>
<keyword evidence="2" id="KW-1185">Reference proteome</keyword>
<comment type="caution">
    <text evidence="1">The sequence shown here is derived from an EMBL/GenBank/DDBJ whole genome shotgun (WGS) entry which is preliminary data.</text>
</comment>
<organism evidence="1 2">
    <name type="scientific">Niastella vici</name>
    <dbReference type="NCBI Taxonomy" id="1703345"/>
    <lineage>
        <taxon>Bacteria</taxon>
        <taxon>Pseudomonadati</taxon>
        <taxon>Bacteroidota</taxon>
        <taxon>Chitinophagia</taxon>
        <taxon>Chitinophagales</taxon>
        <taxon>Chitinophagaceae</taxon>
        <taxon>Niastella</taxon>
    </lineage>
</organism>
<proteinExistence type="predicted"/>
<dbReference type="EMBL" id="LVYD01000074">
    <property type="protein sequence ID" value="OQP59661.1"/>
    <property type="molecule type" value="Genomic_DNA"/>
</dbReference>
<dbReference type="STRING" id="1703345.A3860_36440"/>
<dbReference type="AlphaFoldDB" id="A0A1V9FN08"/>
<gene>
    <name evidence="1" type="ORF">A3860_36440</name>
</gene>
<reference evidence="1 2" key="1">
    <citation type="submission" date="2016-03" db="EMBL/GenBank/DDBJ databases">
        <title>Niastella vici sp. nov., isolated from farmland soil.</title>
        <authorList>
            <person name="Chen L."/>
            <person name="Wang D."/>
            <person name="Yang S."/>
            <person name="Wang G."/>
        </authorList>
    </citation>
    <scope>NUCLEOTIDE SEQUENCE [LARGE SCALE GENOMIC DNA]</scope>
    <source>
        <strain evidence="1 2">DJ57</strain>
    </source>
</reference>